<evidence type="ECO:0000313" key="1">
    <source>
        <dbReference type="EMBL" id="GFS25544.1"/>
    </source>
</evidence>
<keyword evidence="2" id="KW-1185">Reference proteome</keyword>
<dbReference type="Proteomes" id="UP000762676">
    <property type="component" value="Unassembled WGS sequence"/>
</dbReference>
<sequence>MQVSFATPKGYFIDRTRSPKILTPLAEPSFFQRLAGSWFSCYKKLRVNKGVRPWVAAILKPGPRNTTKMLISDDYGWDSGNWKVKA</sequence>
<protein>
    <submittedName>
        <fullName evidence="1">Uncharacterized protein</fullName>
    </submittedName>
</protein>
<comment type="caution">
    <text evidence="1">The sequence shown here is derived from an EMBL/GenBank/DDBJ whole genome shotgun (WGS) entry which is preliminary data.</text>
</comment>
<accession>A0AAV4JRZ6</accession>
<reference evidence="1 2" key="1">
    <citation type="journal article" date="2021" name="Elife">
        <title>Chloroplast acquisition without the gene transfer in kleptoplastic sea slugs, Plakobranchus ocellatus.</title>
        <authorList>
            <person name="Maeda T."/>
            <person name="Takahashi S."/>
            <person name="Yoshida T."/>
            <person name="Shimamura S."/>
            <person name="Takaki Y."/>
            <person name="Nagai Y."/>
            <person name="Toyoda A."/>
            <person name="Suzuki Y."/>
            <person name="Arimoto A."/>
            <person name="Ishii H."/>
            <person name="Satoh N."/>
            <person name="Nishiyama T."/>
            <person name="Hasebe M."/>
            <person name="Maruyama T."/>
            <person name="Minagawa J."/>
            <person name="Obokata J."/>
            <person name="Shigenobu S."/>
        </authorList>
    </citation>
    <scope>NUCLEOTIDE SEQUENCE [LARGE SCALE GENOMIC DNA]</scope>
</reference>
<evidence type="ECO:0000313" key="2">
    <source>
        <dbReference type="Proteomes" id="UP000762676"/>
    </source>
</evidence>
<organism evidence="1 2">
    <name type="scientific">Elysia marginata</name>
    <dbReference type="NCBI Taxonomy" id="1093978"/>
    <lineage>
        <taxon>Eukaryota</taxon>
        <taxon>Metazoa</taxon>
        <taxon>Spiralia</taxon>
        <taxon>Lophotrochozoa</taxon>
        <taxon>Mollusca</taxon>
        <taxon>Gastropoda</taxon>
        <taxon>Heterobranchia</taxon>
        <taxon>Euthyneura</taxon>
        <taxon>Panpulmonata</taxon>
        <taxon>Sacoglossa</taxon>
        <taxon>Placobranchoidea</taxon>
        <taxon>Plakobranchidae</taxon>
        <taxon>Elysia</taxon>
    </lineage>
</organism>
<proteinExistence type="predicted"/>
<dbReference type="EMBL" id="BMAT01007062">
    <property type="protein sequence ID" value="GFS25544.1"/>
    <property type="molecule type" value="Genomic_DNA"/>
</dbReference>
<dbReference type="AlphaFoldDB" id="A0AAV4JRZ6"/>
<name>A0AAV4JRZ6_9GAST</name>
<gene>
    <name evidence="1" type="ORF">ElyMa_003444300</name>
</gene>